<evidence type="ECO:0000313" key="3">
    <source>
        <dbReference type="Proteomes" id="UP001595075"/>
    </source>
</evidence>
<organism evidence="2 3">
    <name type="scientific">Oculimacula yallundae</name>
    <dbReference type="NCBI Taxonomy" id="86028"/>
    <lineage>
        <taxon>Eukaryota</taxon>
        <taxon>Fungi</taxon>
        <taxon>Dikarya</taxon>
        <taxon>Ascomycota</taxon>
        <taxon>Pezizomycotina</taxon>
        <taxon>Leotiomycetes</taxon>
        <taxon>Helotiales</taxon>
        <taxon>Ploettnerulaceae</taxon>
        <taxon>Oculimacula</taxon>
    </lineage>
</organism>
<feature type="domain" description="Heterokaryon incompatibility" evidence="1">
    <location>
        <begin position="291"/>
        <end position="446"/>
    </location>
</feature>
<protein>
    <recommendedName>
        <fullName evidence="1">Heterokaryon incompatibility domain-containing protein</fullName>
    </recommendedName>
</protein>
<dbReference type="PANTHER" id="PTHR33112">
    <property type="entry name" value="DOMAIN PROTEIN, PUTATIVE-RELATED"/>
    <property type="match status" value="1"/>
</dbReference>
<dbReference type="Proteomes" id="UP001595075">
    <property type="component" value="Unassembled WGS sequence"/>
</dbReference>
<reference evidence="2 3" key="1">
    <citation type="journal article" date="2024" name="Commun. Biol.">
        <title>Comparative genomic analysis of thermophilic fungi reveals convergent evolutionary adaptations and gene losses.</title>
        <authorList>
            <person name="Steindorff A.S."/>
            <person name="Aguilar-Pontes M.V."/>
            <person name="Robinson A.J."/>
            <person name="Andreopoulos B."/>
            <person name="LaButti K."/>
            <person name="Kuo A."/>
            <person name="Mondo S."/>
            <person name="Riley R."/>
            <person name="Otillar R."/>
            <person name="Haridas S."/>
            <person name="Lipzen A."/>
            <person name="Grimwood J."/>
            <person name="Schmutz J."/>
            <person name="Clum A."/>
            <person name="Reid I.D."/>
            <person name="Moisan M.C."/>
            <person name="Butler G."/>
            <person name="Nguyen T.T.M."/>
            <person name="Dewar K."/>
            <person name="Conant G."/>
            <person name="Drula E."/>
            <person name="Henrissat B."/>
            <person name="Hansel C."/>
            <person name="Singer S."/>
            <person name="Hutchinson M.I."/>
            <person name="de Vries R.P."/>
            <person name="Natvig D.O."/>
            <person name="Powell A.J."/>
            <person name="Tsang A."/>
            <person name="Grigoriev I.V."/>
        </authorList>
    </citation>
    <scope>NUCLEOTIDE SEQUENCE [LARGE SCALE GENOMIC DNA]</scope>
    <source>
        <strain evidence="2 3">CBS 494.80</strain>
    </source>
</reference>
<name>A0ABR4BX92_9HELO</name>
<accession>A0ABR4BX92</accession>
<dbReference type="PANTHER" id="PTHR33112:SF16">
    <property type="entry name" value="HETEROKARYON INCOMPATIBILITY DOMAIN-CONTAINING PROTEIN"/>
    <property type="match status" value="1"/>
</dbReference>
<proteinExistence type="predicted"/>
<sequence>MASYPPLPDFLWSRPVETDHYEEYQPFRPSSVVDGSLCEACKAFCESILNGRVFSDEGWKHEITPHRGITHIERYAWASHHDGIFVKLQASAKGCDMCALFVEFDKLSPEPWPRETFPDEPASPEDIRYRLCIDRRDEGTEETEASHLVAIEFYNLSTGPEIHRGYRSMGGPPVATPRLPKHSNFCFVRRGDDTNPRALFTESLFHEDPYRKVVVKQSGWPILLSADAEDRASVQALMRARKWIWKCLRTHPHCARKMAELPKRVIDIGTSLNDPIRLHIPNSITETGTPYIALSYSWGTELPLRTTKATLQKHCEGIPFEDFPRTLQDALHVTRGLGLRYIWIDALCIVQDDAQDWEEQAALMGNIYQGSLVNISATCSTSLSAGFLQRSENSPFPRVKVGRYFHKDGINHGGIFLGTGQDLGSNNMRADLNGTFLSSRGWVFQEQLMSTATLHYTADQMIWECATTIRSEKFADAEQVNVQPKLDGYDRLAPLKWGWINYLRSAEPQSSAFQKYGSRTPVDKNEDGFSVLMALWKEWVFDFSSRDLTYGNDRLPAIAGITQLISQKYGLRFAVGHFEEDLPLSLCWWPRKRRQVVLGSAQKSTNNYPSWSWPSFQGGVWYGGSTRVYQLQITSSQASSDLRIVKLHSEPGSSVYLEVEGLLQQIELERKYDQYKISAGVKRDDDFRWYNWEVRFDNGSPAQICSPHFLLRVVGYDSNVLHFPCNATDDTDKPCGEIDPELRATRRRDYDAIWCLLLEEILPCAAGGLRSFRRVGMAETRRGMGMVNKGETIGEDFFVKPQKSTIRLV</sequence>
<comment type="caution">
    <text evidence="2">The sequence shown here is derived from an EMBL/GenBank/DDBJ whole genome shotgun (WGS) entry which is preliminary data.</text>
</comment>
<dbReference type="EMBL" id="JAZHXI010000018">
    <property type="protein sequence ID" value="KAL2061952.1"/>
    <property type="molecule type" value="Genomic_DNA"/>
</dbReference>
<evidence type="ECO:0000313" key="2">
    <source>
        <dbReference type="EMBL" id="KAL2061952.1"/>
    </source>
</evidence>
<gene>
    <name evidence="2" type="ORF">VTL71DRAFT_7330</name>
</gene>
<evidence type="ECO:0000259" key="1">
    <source>
        <dbReference type="Pfam" id="PF06985"/>
    </source>
</evidence>
<keyword evidence="3" id="KW-1185">Reference proteome</keyword>
<dbReference type="Pfam" id="PF06985">
    <property type="entry name" value="HET"/>
    <property type="match status" value="1"/>
</dbReference>
<dbReference type="InterPro" id="IPR010730">
    <property type="entry name" value="HET"/>
</dbReference>